<proteinExistence type="predicted"/>
<evidence type="ECO:0000313" key="2">
    <source>
        <dbReference type="EMBL" id="KAJ7034732.1"/>
    </source>
</evidence>
<accession>A0AAD6X2Z1</accession>
<dbReference type="EMBL" id="JARJCM010000055">
    <property type="protein sequence ID" value="KAJ7034737.1"/>
    <property type="molecule type" value="Genomic_DNA"/>
</dbReference>
<organism evidence="2 4">
    <name type="scientific">Mycena alexandri</name>
    <dbReference type="NCBI Taxonomy" id="1745969"/>
    <lineage>
        <taxon>Eukaryota</taxon>
        <taxon>Fungi</taxon>
        <taxon>Dikarya</taxon>
        <taxon>Basidiomycota</taxon>
        <taxon>Agaricomycotina</taxon>
        <taxon>Agaricomycetes</taxon>
        <taxon>Agaricomycetidae</taxon>
        <taxon>Agaricales</taxon>
        <taxon>Marasmiineae</taxon>
        <taxon>Mycenaceae</taxon>
        <taxon>Mycena</taxon>
    </lineage>
</organism>
<evidence type="ECO:0000313" key="3">
    <source>
        <dbReference type="EMBL" id="KAJ7034737.1"/>
    </source>
</evidence>
<evidence type="ECO:0000313" key="1">
    <source>
        <dbReference type="EMBL" id="KAJ7034715.1"/>
    </source>
</evidence>
<dbReference type="EMBL" id="JARJCM010000055">
    <property type="protein sequence ID" value="KAJ7034732.1"/>
    <property type="molecule type" value="Genomic_DNA"/>
</dbReference>
<protein>
    <submittedName>
        <fullName evidence="2">Uncharacterized protein</fullName>
    </submittedName>
</protein>
<dbReference type="Proteomes" id="UP001218188">
    <property type="component" value="Unassembled WGS sequence"/>
</dbReference>
<dbReference type="EMBL" id="JARJCM010000055">
    <property type="protein sequence ID" value="KAJ7034715.1"/>
    <property type="molecule type" value="Genomic_DNA"/>
</dbReference>
<keyword evidence="4" id="KW-1185">Reference proteome</keyword>
<evidence type="ECO:0000313" key="4">
    <source>
        <dbReference type="Proteomes" id="UP001218188"/>
    </source>
</evidence>
<reference evidence="2" key="1">
    <citation type="submission" date="2023-03" db="EMBL/GenBank/DDBJ databases">
        <title>Massive genome expansion in bonnet fungi (Mycena s.s.) driven by repeated elements and novel gene families across ecological guilds.</title>
        <authorList>
            <consortium name="Lawrence Berkeley National Laboratory"/>
            <person name="Harder C.B."/>
            <person name="Miyauchi S."/>
            <person name="Viragh M."/>
            <person name="Kuo A."/>
            <person name="Thoen E."/>
            <person name="Andreopoulos B."/>
            <person name="Lu D."/>
            <person name="Skrede I."/>
            <person name="Drula E."/>
            <person name="Henrissat B."/>
            <person name="Morin E."/>
            <person name="Kohler A."/>
            <person name="Barry K."/>
            <person name="LaButti K."/>
            <person name="Morin E."/>
            <person name="Salamov A."/>
            <person name="Lipzen A."/>
            <person name="Mereny Z."/>
            <person name="Hegedus B."/>
            <person name="Baldrian P."/>
            <person name="Stursova M."/>
            <person name="Weitz H."/>
            <person name="Taylor A."/>
            <person name="Grigoriev I.V."/>
            <person name="Nagy L.G."/>
            <person name="Martin F."/>
            <person name="Kauserud H."/>
        </authorList>
    </citation>
    <scope>NUCLEOTIDE SEQUENCE</scope>
    <source>
        <strain evidence="2">CBHHK200</strain>
    </source>
</reference>
<name>A0AAD6X2Z1_9AGAR</name>
<sequence>MPTSSLLLSSLAKAAHRHPRLKPPSRPRPGLLLSASLRHSTSTCVHPLILTRACRSSLFTASQSLRWSSAYPHRDTRRELDDDWQRVVCQAARRRRNCCIAPCPASASNIEMECIYLVPPVPQRRQVCYKLQSVSQVTPPAPGAYIDQCRLPHFLTTLDMLGERQHTRSLRLPTPARAPFRCVHLICVARIQFHHTVPSASFYTLPCPPSTPSPS</sequence>
<gene>
    <name evidence="1" type="ORF">C8F04DRAFT_1100749</name>
    <name evidence="2" type="ORF">C8F04DRAFT_1100849</name>
    <name evidence="3" type="ORF">C8F04DRAFT_1100883</name>
</gene>
<dbReference type="AlphaFoldDB" id="A0AAD6X2Z1"/>
<comment type="caution">
    <text evidence="2">The sequence shown here is derived from an EMBL/GenBank/DDBJ whole genome shotgun (WGS) entry which is preliminary data.</text>
</comment>